<keyword evidence="3" id="KW-1185">Reference proteome</keyword>
<feature type="compositionally biased region" description="Polar residues" evidence="1">
    <location>
        <begin position="59"/>
        <end position="76"/>
    </location>
</feature>
<sequence length="292" mass="30947">MPDAEPKAATVEDCVDSDGSETLPDTRKVANVAAKRKSQSSGLGKPANRPGPPDAASDSGYSSHTQAAAGNVGTSKAQEKKPVLAPLRVDTTASPARRRPTLVDERRPSSARSPKKALARSDSLTGRVGRDSISERCTVSGCDCHDSRQRGRGTPLGTPLGVNYPPFTIPQQSAQYYSQPSPGTPQYSPGYVVPVSTAAPTVARPRTLPANRARPQSYHAGVTPSQGYWYPMQNPYAMAPGYGPPPSMRNTAQCNILPTKFARSYILAHISLRALCTASTSSTSDRKLLGAQ</sequence>
<organism evidence="2 3">
    <name type="scientific">Cryomyces antarcticus</name>
    <dbReference type="NCBI Taxonomy" id="329879"/>
    <lineage>
        <taxon>Eukaryota</taxon>
        <taxon>Fungi</taxon>
        <taxon>Dikarya</taxon>
        <taxon>Ascomycota</taxon>
        <taxon>Pezizomycotina</taxon>
        <taxon>Dothideomycetes</taxon>
        <taxon>Dothideomycetes incertae sedis</taxon>
        <taxon>Cryomyces</taxon>
    </lineage>
</organism>
<reference evidence="2 3" key="1">
    <citation type="submission" date="2023-08" db="EMBL/GenBank/DDBJ databases">
        <title>Black Yeasts Isolated from many extreme environments.</title>
        <authorList>
            <person name="Coleine C."/>
            <person name="Stajich J.E."/>
            <person name="Selbmann L."/>
        </authorList>
    </citation>
    <scope>NUCLEOTIDE SEQUENCE [LARGE SCALE GENOMIC DNA]</scope>
    <source>
        <strain evidence="2 3">CCFEE 536</strain>
    </source>
</reference>
<protein>
    <submittedName>
        <fullName evidence="2">Uncharacterized protein</fullName>
    </submittedName>
</protein>
<dbReference type="EMBL" id="JAVRRA010025842">
    <property type="protein sequence ID" value="KAK5105837.1"/>
    <property type="molecule type" value="Genomic_DNA"/>
</dbReference>
<dbReference type="Proteomes" id="UP001357485">
    <property type="component" value="Unassembled WGS sequence"/>
</dbReference>
<comment type="caution">
    <text evidence="2">The sequence shown here is derived from an EMBL/GenBank/DDBJ whole genome shotgun (WGS) entry which is preliminary data.</text>
</comment>
<gene>
    <name evidence="2" type="ORF">LTR16_006497</name>
</gene>
<evidence type="ECO:0000256" key="1">
    <source>
        <dbReference type="SAM" id="MobiDB-lite"/>
    </source>
</evidence>
<accession>A0ABR0KQL5</accession>
<feature type="region of interest" description="Disordered" evidence="1">
    <location>
        <begin position="1"/>
        <end position="127"/>
    </location>
</feature>
<proteinExistence type="predicted"/>
<evidence type="ECO:0000313" key="3">
    <source>
        <dbReference type="Proteomes" id="UP001357485"/>
    </source>
</evidence>
<evidence type="ECO:0000313" key="2">
    <source>
        <dbReference type="EMBL" id="KAK5105837.1"/>
    </source>
</evidence>
<name>A0ABR0KQL5_9PEZI</name>